<protein>
    <recommendedName>
        <fullName evidence="5">RRM domain-containing protein</fullName>
    </recommendedName>
</protein>
<dbReference type="PROSITE" id="PS50102">
    <property type="entry name" value="RRM"/>
    <property type="match status" value="1"/>
</dbReference>
<feature type="domain" description="RRM" evidence="5">
    <location>
        <begin position="9"/>
        <end position="87"/>
    </location>
</feature>
<keyword evidence="7" id="KW-1185">Reference proteome</keyword>
<dbReference type="InterPro" id="IPR025742">
    <property type="entry name" value="CSTF2_hinge"/>
</dbReference>
<dbReference type="PANTHER" id="PTHR45735:SF2">
    <property type="entry name" value="CLEAVAGE STIMULATION FACTOR SUBUNIT 2"/>
    <property type="match status" value="1"/>
</dbReference>
<dbReference type="Gene3D" id="3.30.70.330">
    <property type="match status" value="1"/>
</dbReference>
<sequence>MANNRSSSTTVFVGNLPFDATEEMLKELFGGVGPIKSFRLVSDRETGKLKGFAFCEYFDEATAQSAQRNLSNYDLNGRQLRVDFADDSTREHKREQVGPDVRRPPRPRPVGMEAAHHAAQGAAALVGAPSTDASGHSQDQITVALSKMTRTQMYEIMAQMKGVIQQNPQQARQILVQNPPLTKALFQAQIMLDMVQNPVPQGSTAAPMRGPLTAAGPPGPQYPQGPVQPQVQGPPRQPLQAQLAGALQGPPHQPQQMQPAAQMPHAHQPSQPQLQYGAQPAPHMAQLGPAQQQALLQQVMNLTPQQIDILPPQQKAQVLALQQQMRAQQQPGQQTFS</sequence>
<evidence type="ECO:0000313" key="6">
    <source>
        <dbReference type="EMBL" id="KAK9823793.1"/>
    </source>
</evidence>
<dbReference type="InterPro" id="IPR026896">
    <property type="entry name" value="CSTF_C"/>
</dbReference>
<feature type="region of interest" description="Disordered" evidence="4">
    <location>
        <begin position="85"/>
        <end position="111"/>
    </location>
</feature>
<gene>
    <name evidence="6" type="ORF">WJX72_005536</name>
</gene>
<keyword evidence="2" id="KW-0539">Nucleus</keyword>
<feature type="region of interest" description="Disordered" evidence="4">
    <location>
        <begin position="201"/>
        <end position="277"/>
    </location>
</feature>
<dbReference type="Proteomes" id="UP001489004">
    <property type="component" value="Unassembled WGS sequence"/>
</dbReference>
<dbReference type="AlphaFoldDB" id="A0AAW1QQU9"/>
<dbReference type="Pfam" id="PF14327">
    <property type="entry name" value="CSTF2_hinge"/>
    <property type="match status" value="1"/>
</dbReference>
<dbReference type="Gene3D" id="1.25.40.630">
    <property type="match status" value="1"/>
</dbReference>
<evidence type="ECO:0000256" key="4">
    <source>
        <dbReference type="SAM" id="MobiDB-lite"/>
    </source>
</evidence>
<dbReference type="SMART" id="SM00360">
    <property type="entry name" value="RRM"/>
    <property type="match status" value="1"/>
</dbReference>
<accession>A0AAW1QQU9</accession>
<feature type="compositionally biased region" description="Low complexity" evidence="4">
    <location>
        <begin position="224"/>
        <end position="273"/>
    </location>
</feature>
<dbReference type="InterPro" id="IPR038192">
    <property type="entry name" value="CSTF_C_sf"/>
</dbReference>
<feature type="compositionally biased region" description="Basic and acidic residues" evidence="4">
    <location>
        <begin position="85"/>
        <end position="103"/>
    </location>
</feature>
<dbReference type="InterPro" id="IPR012677">
    <property type="entry name" value="Nucleotide-bd_a/b_plait_sf"/>
</dbReference>
<dbReference type="SUPFAM" id="SSF54928">
    <property type="entry name" value="RNA-binding domain, RBD"/>
    <property type="match status" value="1"/>
</dbReference>
<dbReference type="GO" id="GO:0005847">
    <property type="term" value="C:mRNA cleavage and polyadenylation specificity factor complex"/>
    <property type="evidence" value="ECO:0007669"/>
    <property type="project" value="TreeGrafter"/>
</dbReference>
<comment type="caution">
    <text evidence="6">The sequence shown here is derived from an EMBL/GenBank/DDBJ whole genome shotgun (WGS) entry which is preliminary data.</text>
</comment>
<evidence type="ECO:0000256" key="2">
    <source>
        <dbReference type="ARBA" id="ARBA00023242"/>
    </source>
</evidence>
<dbReference type="InterPro" id="IPR000504">
    <property type="entry name" value="RRM_dom"/>
</dbReference>
<reference evidence="6 7" key="1">
    <citation type="journal article" date="2024" name="Nat. Commun.">
        <title>Phylogenomics reveals the evolutionary origins of lichenization in chlorophyte algae.</title>
        <authorList>
            <person name="Puginier C."/>
            <person name="Libourel C."/>
            <person name="Otte J."/>
            <person name="Skaloud P."/>
            <person name="Haon M."/>
            <person name="Grisel S."/>
            <person name="Petersen M."/>
            <person name="Berrin J.G."/>
            <person name="Delaux P.M."/>
            <person name="Dal Grande F."/>
            <person name="Keller J."/>
        </authorList>
    </citation>
    <scope>NUCLEOTIDE SEQUENCE [LARGE SCALE GENOMIC DNA]</scope>
    <source>
        <strain evidence="6 7">SAG 2043</strain>
    </source>
</reference>
<dbReference type="CDD" id="cd12398">
    <property type="entry name" value="RRM_CSTF2_RNA15_like"/>
    <property type="match status" value="1"/>
</dbReference>
<dbReference type="GO" id="GO:0031124">
    <property type="term" value="P:mRNA 3'-end processing"/>
    <property type="evidence" value="ECO:0007669"/>
    <property type="project" value="InterPro"/>
</dbReference>
<dbReference type="Pfam" id="PF14304">
    <property type="entry name" value="CSTF_C"/>
    <property type="match status" value="1"/>
</dbReference>
<evidence type="ECO:0000256" key="3">
    <source>
        <dbReference type="PROSITE-ProRule" id="PRU00176"/>
    </source>
</evidence>
<name>A0AAW1QQU9_9CHLO</name>
<dbReference type="PANTHER" id="PTHR45735">
    <property type="entry name" value="CLEAVAGE STIMULATION FACTOR SUBUNIT 2"/>
    <property type="match status" value="1"/>
</dbReference>
<dbReference type="Pfam" id="PF00076">
    <property type="entry name" value="RRM_1"/>
    <property type="match status" value="1"/>
</dbReference>
<keyword evidence="3" id="KW-0694">RNA-binding</keyword>
<dbReference type="GO" id="GO:0003729">
    <property type="term" value="F:mRNA binding"/>
    <property type="evidence" value="ECO:0007669"/>
    <property type="project" value="TreeGrafter"/>
</dbReference>
<organism evidence="6 7">
    <name type="scientific">[Myrmecia] bisecta</name>
    <dbReference type="NCBI Taxonomy" id="41462"/>
    <lineage>
        <taxon>Eukaryota</taxon>
        <taxon>Viridiplantae</taxon>
        <taxon>Chlorophyta</taxon>
        <taxon>core chlorophytes</taxon>
        <taxon>Trebouxiophyceae</taxon>
        <taxon>Trebouxiales</taxon>
        <taxon>Trebouxiaceae</taxon>
        <taxon>Myrmecia</taxon>
    </lineage>
</organism>
<evidence type="ECO:0000256" key="1">
    <source>
        <dbReference type="ARBA" id="ARBA00004123"/>
    </source>
</evidence>
<evidence type="ECO:0000313" key="7">
    <source>
        <dbReference type="Proteomes" id="UP001489004"/>
    </source>
</evidence>
<proteinExistence type="predicted"/>
<comment type="subcellular location">
    <subcellularLocation>
        <location evidence="1">Nucleus</location>
    </subcellularLocation>
</comment>
<evidence type="ECO:0000259" key="5">
    <source>
        <dbReference type="PROSITE" id="PS50102"/>
    </source>
</evidence>
<dbReference type="Gene3D" id="1.10.20.70">
    <property type="entry name" value="Transcription termination and cleavage factor, C-terminal domain"/>
    <property type="match status" value="1"/>
</dbReference>
<dbReference type="EMBL" id="JALJOR010000002">
    <property type="protein sequence ID" value="KAK9823793.1"/>
    <property type="molecule type" value="Genomic_DNA"/>
</dbReference>
<dbReference type="InterPro" id="IPR035979">
    <property type="entry name" value="RBD_domain_sf"/>
</dbReference>